<keyword evidence="10" id="KW-1185">Reference proteome</keyword>
<comment type="caution">
    <text evidence="9">The sequence shown here is derived from an EMBL/GenBank/DDBJ whole genome shotgun (WGS) entry which is preliminary data.</text>
</comment>
<reference evidence="9 10" key="1">
    <citation type="journal article" date="2024" name="BMC Genomics">
        <title>De novo assembly and annotation of Popillia japonica's genome with initial clues to its potential as an invasive pest.</title>
        <authorList>
            <person name="Cucini C."/>
            <person name="Boschi S."/>
            <person name="Funari R."/>
            <person name="Cardaioli E."/>
            <person name="Iannotti N."/>
            <person name="Marturano G."/>
            <person name="Paoli F."/>
            <person name="Bruttini M."/>
            <person name="Carapelli A."/>
            <person name="Frati F."/>
            <person name="Nardi F."/>
        </authorList>
    </citation>
    <scope>NUCLEOTIDE SEQUENCE [LARGE SCALE GENOMIC DNA]</scope>
    <source>
        <strain evidence="9">DMR45628</strain>
    </source>
</reference>
<dbReference type="Gene3D" id="3.90.70.10">
    <property type="entry name" value="Cysteine proteinases"/>
    <property type="match status" value="1"/>
</dbReference>
<protein>
    <recommendedName>
        <fullName evidence="3">ubiquitinyl hydrolase 1</fullName>
        <ecNumber evidence="3">3.4.19.12</ecNumber>
    </recommendedName>
</protein>
<evidence type="ECO:0000256" key="6">
    <source>
        <dbReference type="ARBA" id="ARBA00022801"/>
    </source>
</evidence>
<keyword evidence="6 9" id="KW-0378">Hydrolase</keyword>
<dbReference type="PANTHER" id="PTHR24006">
    <property type="entry name" value="UBIQUITIN CARBOXYL-TERMINAL HYDROLASE"/>
    <property type="match status" value="1"/>
</dbReference>
<keyword evidence="7" id="KW-0788">Thiol protease</keyword>
<proteinExistence type="inferred from homology"/>
<dbReference type="GO" id="GO:0004843">
    <property type="term" value="F:cysteine-type deubiquitinase activity"/>
    <property type="evidence" value="ECO:0007669"/>
    <property type="project" value="UniProtKB-EC"/>
</dbReference>
<evidence type="ECO:0000256" key="5">
    <source>
        <dbReference type="ARBA" id="ARBA00022786"/>
    </source>
</evidence>
<dbReference type="Proteomes" id="UP001458880">
    <property type="component" value="Unassembled WGS sequence"/>
</dbReference>
<dbReference type="GO" id="GO:0030330">
    <property type="term" value="P:DNA damage response, signal transduction by p53 class mediator"/>
    <property type="evidence" value="ECO:0007669"/>
    <property type="project" value="TreeGrafter"/>
</dbReference>
<dbReference type="GO" id="GO:0010506">
    <property type="term" value="P:regulation of autophagy"/>
    <property type="evidence" value="ECO:0007669"/>
    <property type="project" value="TreeGrafter"/>
</dbReference>
<dbReference type="EMBL" id="JASPKY010000183">
    <property type="protein sequence ID" value="KAK9722968.1"/>
    <property type="molecule type" value="Genomic_DNA"/>
</dbReference>
<feature type="domain" description="USP" evidence="8">
    <location>
        <begin position="287"/>
        <end position="656"/>
    </location>
</feature>
<keyword evidence="4" id="KW-0645">Protease</keyword>
<dbReference type="InterPro" id="IPR038765">
    <property type="entry name" value="Papain-like_cys_pep_sf"/>
</dbReference>
<dbReference type="EC" id="3.4.19.12" evidence="3"/>
<evidence type="ECO:0000259" key="8">
    <source>
        <dbReference type="PROSITE" id="PS50235"/>
    </source>
</evidence>
<dbReference type="InterPro" id="IPR001394">
    <property type="entry name" value="Peptidase_C19_UCH"/>
</dbReference>
<evidence type="ECO:0000256" key="4">
    <source>
        <dbReference type="ARBA" id="ARBA00022670"/>
    </source>
</evidence>
<dbReference type="FunFam" id="3.90.70.10:FF:000092">
    <property type="entry name" value="Ubiquitin carboxyl-terminal hydrolase"/>
    <property type="match status" value="1"/>
</dbReference>
<gene>
    <name evidence="9" type="ORF">QE152_g19435</name>
</gene>
<dbReference type="PROSITE" id="PS00973">
    <property type="entry name" value="USP_2"/>
    <property type="match status" value="1"/>
</dbReference>
<dbReference type="AlphaFoldDB" id="A0AAW1KRR5"/>
<dbReference type="PANTHER" id="PTHR24006:SF687">
    <property type="entry name" value="UBIQUITIN CARBOXYL-TERMINAL HYDROLASE 10"/>
    <property type="match status" value="1"/>
</dbReference>
<name>A0AAW1KRR5_POPJA</name>
<accession>A0AAW1KRR5</accession>
<dbReference type="PROSITE" id="PS50235">
    <property type="entry name" value="USP_3"/>
    <property type="match status" value="1"/>
</dbReference>
<evidence type="ECO:0000313" key="10">
    <source>
        <dbReference type="Proteomes" id="UP001458880"/>
    </source>
</evidence>
<keyword evidence="5" id="KW-0833">Ubl conjugation pathway</keyword>
<dbReference type="InterPro" id="IPR018200">
    <property type="entry name" value="USP_CS"/>
</dbReference>
<comment type="catalytic activity">
    <reaction evidence="1">
        <text>Thiol-dependent hydrolysis of ester, thioester, amide, peptide and isopeptide bonds formed by the C-terminal Gly of ubiquitin (a 76-residue protein attached to proteins as an intracellular targeting signal).</text>
        <dbReference type="EC" id="3.4.19.12"/>
    </reaction>
</comment>
<evidence type="ECO:0000256" key="1">
    <source>
        <dbReference type="ARBA" id="ARBA00000707"/>
    </source>
</evidence>
<dbReference type="SUPFAM" id="SSF54001">
    <property type="entry name" value="Cysteine proteinases"/>
    <property type="match status" value="1"/>
</dbReference>
<dbReference type="GO" id="GO:0016579">
    <property type="term" value="P:protein deubiquitination"/>
    <property type="evidence" value="ECO:0007669"/>
    <property type="project" value="InterPro"/>
</dbReference>
<dbReference type="Pfam" id="PF00443">
    <property type="entry name" value="UCH"/>
    <property type="match status" value="1"/>
</dbReference>
<dbReference type="InterPro" id="IPR050164">
    <property type="entry name" value="Peptidase_C19"/>
</dbReference>
<evidence type="ECO:0000256" key="3">
    <source>
        <dbReference type="ARBA" id="ARBA00012759"/>
    </source>
</evidence>
<evidence type="ECO:0000256" key="2">
    <source>
        <dbReference type="ARBA" id="ARBA00005427"/>
    </source>
</evidence>
<sequence length="662" mass="75778">MDSSIEFIDLSDVEEKERLWILDFLHSWDENVQVPWKNPNQPVKNTVPLQHVPNSIQPKALHLTHNVLPEENANDTNNLSPLPQQYIYHHYSVIPYHNQPIYQNIVCQGPADITLHVNHYSQHAQVRTSSVDNNYIDNSNNTVEYANVQHSDRHIAEENISQSINKNEIAAVNTSKNYVHENGECHVVNDKKDEEKEIVESKPVSKSWASLFSDKSNQTVHNNHEVNGKLNESLNDSGIKAQADVDAKLPEAENSLKNNYDDPIYYRLGEFLTAHEIDHKTISLQPRGLINRSNYCYINSILQALLACPPVYNLLSGLTERITTNVKRKYTPVIDNMAKFVREFKHLPAAQRVSRRTEKNQKQDPNCLIDCDLPFEPYYIYKMLNGIRSDTFVVEGRQEDAEEFLGCLLNGLNDEMLELMKLVSKQGPKPENETNPTDNDVDKEWQEVTGKNKGCVTRRTELVHTPISDIFNGHLRSRVHRAGDKSTDNVQPFFTLQLNIEKVSSVKEALEALVCKNQLEGVTSSKTNEEVEAWQQVTIEDLPYVLVLHLKCFDYKLDGCTKIIKALEFPIDLKIDGKLLSSKKDCSPKAKQYKLFAIVYHDGKEASKGHYVTDAYHVGYARWLRFDDASVKAVPEEQVLKPQGTRVPYLLFYRRSDSIRSK</sequence>
<dbReference type="GO" id="GO:0005634">
    <property type="term" value="C:nucleus"/>
    <property type="evidence" value="ECO:0007669"/>
    <property type="project" value="TreeGrafter"/>
</dbReference>
<evidence type="ECO:0000256" key="7">
    <source>
        <dbReference type="ARBA" id="ARBA00022807"/>
    </source>
</evidence>
<dbReference type="InterPro" id="IPR028889">
    <property type="entry name" value="USP"/>
</dbReference>
<organism evidence="9 10">
    <name type="scientific">Popillia japonica</name>
    <name type="common">Japanese beetle</name>
    <dbReference type="NCBI Taxonomy" id="7064"/>
    <lineage>
        <taxon>Eukaryota</taxon>
        <taxon>Metazoa</taxon>
        <taxon>Ecdysozoa</taxon>
        <taxon>Arthropoda</taxon>
        <taxon>Hexapoda</taxon>
        <taxon>Insecta</taxon>
        <taxon>Pterygota</taxon>
        <taxon>Neoptera</taxon>
        <taxon>Endopterygota</taxon>
        <taxon>Coleoptera</taxon>
        <taxon>Polyphaga</taxon>
        <taxon>Scarabaeiformia</taxon>
        <taxon>Scarabaeidae</taxon>
        <taxon>Rutelinae</taxon>
        <taxon>Popillia</taxon>
    </lineage>
</organism>
<comment type="similarity">
    <text evidence="2">Belongs to the peptidase C19 family. USP10 subfamily.</text>
</comment>
<dbReference type="GO" id="GO:0006508">
    <property type="term" value="P:proteolysis"/>
    <property type="evidence" value="ECO:0007669"/>
    <property type="project" value="UniProtKB-KW"/>
</dbReference>
<evidence type="ECO:0000313" key="9">
    <source>
        <dbReference type="EMBL" id="KAK9722968.1"/>
    </source>
</evidence>
<dbReference type="GO" id="GO:0005829">
    <property type="term" value="C:cytosol"/>
    <property type="evidence" value="ECO:0007669"/>
    <property type="project" value="TreeGrafter"/>
</dbReference>